<name>A0A1M5L7Z0_9ALTE</name>
<gene>
    <name evidence="2" type="ORF">SAMN05216361_2561</name>
</gene>
<feature type="transmembrane region" description="Helical" evidence="1">
    <location>
        <begin position="6"/>
        <end position="25"/>
    </location>
</feature>
<reference evidence="3" key="1">
    <citation type="submission" date="2016-11" db="EMBL/GenBank/DDBJ databases">
        <authorList>
            <person name="Varghese N."/>
            <person name="Submissions S."/>
        </authorList>
    </citation>
    <scope>NUCLEOTIDE SEQUENCE [LARGE SCALE GENOMIC DNA]</scope>
    <source>
        <strain evidence="3">CGMCC 1.8995</strain>
    </source>
</reference>
<evidence type="ECO:0000313" key="3">
    <source>
        <dbReference type="Proteomes" id="UP000184520"/>
    </source>
</evidence>
<proteinExistence type="predicted"/>
<accession>A0A1M5L7Z0</accession>
<dbReference type="RefSeq" id="WP_175555807.1">
    <property type="nucleotide sequence ID" value="NZ_FQWD01000004.1"/>
</dbReference>
<organism evidence="2 3">
    <name type="scientific">Marisediminitalea aggregata</name>
    <dbReference type="NCBI Taxonomy" id="634436"/>
    <lineage>
        <taxon>Bacteria</taxon>
        <taxon>Pseudomonadati</taxon>
        <taxon>Pseudomonadota</taxon>
        <taxon>Gammaproteobacteria</taxon>
        <taxon>Alteromonadales</taxon>
        <taxon>Alteromonadaceae</taxon>
        <taxon>Marisediminitalea</taxon>
    </lineage>
</organism>
<evidence type="ECO:0000313" key="2">
    <source>
        <dbReference type="EMBL" id="SHG61131.1"/>
    </source>
</evidence>
<sequence>MAVPCGLISLTCFLLAVVSISRFVIDRRIARQQKQNLDPEVIESD</sequence>
<dbReference type="Proteomes" id="UP000184520">
    <property type="component" value="Unassembled WGS sequence"/>
</dbReference>
<protein>
    <submittedName>
        <fullName evidence="2">Uncharacterized protein</fullName>
    </submittedName>
</protein>
<dbReference type="AlphaFoldDB" id="A0A1M5L7Z0"/>
<dbReference type="EMBL" id="FQWD01000004">
    <property type="protein sequence ID" value="SHG61131.1"/>
    <property type="molecule type" value="Genomic_DNA"/>
</dbReference>
<keyword evidence="1" id="KW-0472">Membrane</keyword>
<keyword evidence="1" id="KW-0812">Transmembrane</keyword>
<keyword evidence="1" id="KW-1133">Transmembrane helix</keyword>
<keyword evidence="3" id="KW-1185">Reference proteome</keyword>
<evidence type="ECO:0000256" key="1">
    <source>
        <dbReference type="SAM" id="Phobius"/>
    </source>
</evidence>